<keyword evidence="3" id="KW-0597">Phosphoprotein</keyword>
<dbReference type="Pfam" id="PF01627">
    <property type="entry name" value="Hpt"/>
    <property type="match status" value="1"/>
</dbReference>
<evidence type="ECO:0008006" key="8">
    <source>
        <dbReference type="Google" id="ProtNLM"/>
    </source>
</evidence>
<dbReference type="CDD" id="cd17546">
    <property type="entry name" value="REC_hyHK_CKI1_RcsC-like"/>
    <property type="match status" value="1"/>
</dbReference>
<comment type="caution">
    <text evidence="6">The sequence shown here is derived from an EMBL/GenBank/DDBJ whole genome shotgun (WGS) entry which is preliminary data.</text>
</comment>
<name>A0A919BJ07_9GAMM</name>
<dbReference type="InterPro" id="IPR036641">
    <property type="entry name" value="HPT_dom_sf"/>
</dbReference>
<feature type="modified residue" description="Phosphohistidine" evidence="2">
    <location>
        <position position="205"/>
    </location>
</feature>
<dbReference type="Pfam" id="PF00072">
    <property type="entry name" value="Response_reg"/>
    <property type="match status" value="1"/>
</dbReference>
<feature type="domain" description="Response regulatory" evidence="4">
    <location>
        <begin position="17"/>
        <end position="135"/>
    </location>
</feature>
<evidence type="ECO:0000259" key="4">
    <source>
        <dbReference type="PROSITE" id="PS50110"/>
    </source>
</evidence>
<evidence type="ECO:0000313" key="6">
    <source>
        <dbReference type="EMBL" id="GHF92395.1"/>
    </source>
</evidence>
<organism evidence="6 7">
    <name type="scientific">Thalassotalea marina</name>
    <dbReference type="NCBI Taxonomy" id="1673741"/>
    <lineage>
        <taxon>Bacteria</taxon>
        <taxon>Pseudomonadati</taxon>
        <taxon>Pseudomonadota</taxon>
        <taxon>Gammaproteobacteria</taxon>
        <taxon>Alteromonadales</taxon>
        <taxon>Colwelliaceae</taxon>
        <taxon>Thalassotalea</taxon>
    </lineage>
</organism>
<evidence type="ECO:0000259" key="5">
    <source>
        <dbReference type="PROSITE" id="PS50894"/>
    </source>
</evidence>
<sequence length="265" mass="29648">MDNTSLINKTTTCFDIKVLISSPNTNLRAQFISMLKLLGCNTTEVVNGFDAIDRLATASFDLLIADVDMQPIGGLSIAQKIRCGLPNIERKVVIWGLLGLCDPEAVERCLAAGMNETLSHHEEVKAIKVKLAKYFNPYRQSQEPKTLNIKGQSLNNQLAANYMGTDIESALRYRTKYLLKTKPLVDELSSAISNNDHDSIFHTTHKLKSSSLFIGAERLHLLCKEAESLSKDNSNFSPYALEVYKEIIQEFNHVSSIINEENNRI</sequence>
<dbReference type="Gene3D" id="3.40.50.2300">
    <property type="match status" value="1"/>
</dbReference>
<dbReference type="InterPro" id="IPR011006">
    <property type="entry name" value="CheY-like_superfamily"/>
</dbReference>
<dbReference type="Gene3D" id="1.20.120.160">
    <property type="entry name" value="HPT domain"/>
    <property type="match status" value="1"/>
</dbReference>
<feature type="modified residue" description="4-aspartylphosphate" evidence="3">
    <location>
        <position position="66"/>
    </location>
</feature>
<dbReference type="PROSITE" id="PS50110">
    <property type="entry name" value="RESPONSE_REGULATORY"/>
    <property type="match status" value="1"/>
</dbReference>
<keyword evidence="1" id="KW-0902">Two-component regulatory system</keyword>
<dbReference type="SUPFAM" id="SSF47226">
    <property type="entry name" value="Histidine-containing phosphotransfer domain, HPT domain"/>
    <property type="match status" value="1"/>
</dbReference>
<evidence type="ECO:0000256" key="1">
    <source>
        <dbReference type="ARBA" id="ARBA00023012"/>
    </source>
</evidence>
<dbReference type="SMART" id="SM00448">
    <property type="entry name" value="REC"/>
    <property type="match status" value="1"/>
</dbReference>
<dbReference type="InterPro" id="IPR001789">
    <property type="entry name" value="Sig_transdc_resp-reg_receiver"/>
</dbReference>
<proteinExistence type="predicted"/>
<protein>
    <recommendedName>
        <fullName evidence="8">Response regulator</fullName>
    </recommendedName>
</protein>
<dbReference type="RefSeq" id="WP_189770043.1">
    <property type="nucleotide sequence ID" value="NZ_BNCK01000004.1"/>
</dbReference>
<dbReference type="GO" id="GO:0000160">
    <property type="term" value="P:phosphorelay signal transduction system"/>
    <property type="evidence" value="ECO:0007669"/>
    <property type="project" value="UniProtKB-KW"/>
</dbReference>
<dbReference type="EMBL" id="BNCK01000004">
    <property type="protein sequence ID" value="GHF92395.1"/>
    <property type="molecule type" value="Genomic_DNA"/>
</dbReference>
<keyword evidence="7" id="KW-1185">Reference proteome</keyword>
<evidence type="ECO:0000256" key="2">
    <source>
        <dbReference type="PROSITE-ProRule" id="PRU00110"/>
    </source>
</evidence>
<dbReference type="SUPFAM" id="SSF52172">
    <property type="entry name" value="CheY-like"/>
    <property type="match status" value="1"/>
</dbReference>
<reference evidence="6" key="2">
    <citation type="submission" date="2020-09" db="EMBL/GenBank/DDBJ databases">
        <authorList>
            <person name="Sun Q."/>
            <person name="Kim S."/>
        </authorList>
    </citation>
    <scope>NUCLEOTIDE SEQUENCE</scope>
    <source>
        <strain evidence="6">KCTC 42731</strain>
    </source>
</reference>
<gene>
    <name evidence="6" type="ORF">GCM10017161_20630</name>
</gene>
<reference evidence="6" key="1">
    <citation type="journal article" date="2014" name="Int. J. Syst. Evol. Microbiol.">
        <title>Complete genome sequence of Corynebacterium casei LMG S-19264T (=DSM 44701T), isolated from a smear-ripened cheese.</title>
        <authorList>
            <consortium name="US DOE Joint Genome Institute (JGI-PGF)"/>
            <person name="Walter F."/>
            <person name="Albersmeier A."/>
            <person name="Kalinowski J."/>
            <person name="Ruckert C."/>
        </authorList>
    </citation>
    <scope>NUCLEOTIDE SEQUENCE</scope>
    <source>
        <strain evidence="6">KCTC 42731</strain>
    </source>
</reference>
<feature type="domain" description="HPt" evidence="5">
    <location>
        <begin position="166"/>
        <end position="265"/>
    </location>
</feature>
<dbReference type="InterPro" id="IPR008207">
    <property type="entry name" value="Sig_transdc_His_kin_Hpt_dom"/>
</dbReference>
<evidence type="ECO:0000256" key="3">
    <source>
        <dbReference type="PROSITE-ProRule" id="PRU00169"/>
    </source>
</evidence>
<evidence type="ECO:0000313" key="7">
    <source>
        <dbReference type="Proteomes" id="UP000623842"/>
    </source>
</evidence>
<dbReference type="PROSITE" id="PS50894">
    <property type="entry name" value="HPT"/>
    <property type="match status" value="1"/>
</dbReference>
<dbReference type="GO" id="GO:0004672">
    <property type="term" value="F:protein kinase activity"/>
    <property type="evidence" value="ECO:0007669"/>
    <property type="project" value="UniProtKB-ARBA"/>
</dbReference>
<dbReference type="AlphaFoldDB" id="A0A919BJ07"/>
<accession>A0A919BJ07</accession>
<dbReference type="Proteomes" id="UP000623842">
    <property type="component" value="Unassembled WGS sequence"/>
</dbReference>